<gene>
    <name evidence="2" type="ORF">RHGRI_013543</name>
</gene>
<comment type="caution">
    <text evidence="2">The sequence shown here is derived from an EMBL/GenBank/DDBJ whole genome shotgun (WGS) entry which is preliminary data.</text>
</comment>
<dbReference type="EMBL" id="JACTNZ010000005">
    <property type="protein sequence ID" value="KAG5547895.1"/>
    <property type="molecule type" value="Genomic_DNA"/>
</dbReference>
<evidence type="ECO:0000313" key="3">
    <source>
        <dbReference type="Proteomes" id="UP000823749"/>
    </source>
</evidence>
<accession>A0AAV6K6A2</accession>
<proteinExistence type="predicted"/>
<feature type="compositionally biased region" description="Low complexity" evidence="1">
    <location>
        <begin position="56"/>
        <end position="76"/>
    </location>
</feature>
<dbReference type="AlphaFoldDB" id="A0AAV6K6A2"/>
<sequence length="88" mass="10187">MVLRSLAKDLIPRKFRHELFLRLHRFLSRFSNDLTLTVDEYDGLYPNTRSRPPRPTSASSSRPTPSGSGRASPRGRSGSRCRWRRTRS</sequence>
<name>A0AAV6K6A2_9ERIC</name>
<feature type="region of interest" description="Disordered" evidence="1">
    <location>
        <begin position="42"/>
        <end position="88"/>
    </location>
</feature>
<protein>
    <submittedName>
        <fullName evidence="2">Uncharacterized protein</fullName>
    </submittedName>
</protein>
<keyword evidence="3" id="KW-1185">Reference proteome</keyword>
<evidence type="ECO:0000256" key="1">
    <source>
        <dbReference type="SAM" id="MobiDB-lite"/>
    </source>
</evidence>
<dbReference type="Proteomes" id="UP000823749">
    <property type="component" value="Chromosome 5"/>
</dbReference>
<evidence type="ECO:0000313" key="2">
    <source>
        <dbReference type="EMBL" id="KAG5547895.1"/>
    </source>
</evidence>
<organism evidence="2 3">
    <name type="scientific">Rhododendron griersonianum</name>
    <dbReference type="NCBI Taxonomy" id="479676"/>
    <lineage>
        <taxon>Eukaryota</taxon>
        <taxon>Viridiplantae</taxon>
        <taxon>Streptophyta</taxon>
        <taxon>Embryophyta</taxon>
        <taxon>Tracheophyta</taxon>
        <taxon>Spermatophyta</taxon>
        <taxon>Magnoliopsida</taxon>
        <taxon>eudicotyledons</taxon>
        <taxon>Gunneridae</taxon>
        <taxon>Pentapetalae</taxon>
        <taxon>asterids</taxon>
        <taxon>Ericales</taxon>
        <taxon>Ericaceae</taxon>
        <taxon>Ericoideae</taxon>
        <taxon>Rhodoreae</taxon>
        <taxon>Rhododendron</taxon>
    </lineage>
</organism>
<feature type="compositionally biased region" description="Basic residues" evidence="1">
    <location>
        <begin position="77"/>
        <end position="88"/>
    </location>
</feature>
<reference evidence="2" key="1">
    <citation type="submission" date="2020-08" db="EMBL/GenBank/DDBJ databases">
        <title>Plant Genome Project.</title>
        <authorList>
            <person name="Zhang R.-G."/>
        </authorList>
    </citation>
    <scope>NUCLEOTIDE SEQUENCE</scope>
    <source>
        <strain evidence="2">WSP0</strain>
        <tissue evidence="2">Leaf</tissue>
    </source>
</reference>